<sequence>MKEEQSERKNMSEKERKEMEEQEKTAEVWIEESKERSSSDITKQEEKGKTPRVDSDLPTFEGKTIVNPPQGGGKILKGSRGETAAGAKCGYPSKPCDR</sequence>
<evidence type="ECO:0000313" key="2">
    <source>
        <dbReference type="EMBL" id="PAV04248.1"/>
    </source>
</evidence>
<organism evidence="2 3">
    <name type="scientific">Methanobacterium bryantii</name>
    <dbReference type="NCBI Taxonomy" id="2161"/>
    <lineage>
        <taxon>Archaea</taxon>
        <taxon>Methanobacteriati</taxon>
        <taxon>Methanobacteriota</taxon>
        <taxon>Methanomada group</taxon>
        <taxon>Methanobacteria</taxon>
        <taxon>Methanobacteriales</taxon>
        <taxon>Methanobacteriaceae</taxon>
        <taxon>Methanobacterium</taxon>
    </lineage>
</organism>
<protein>
    <submittedName>
        <fullName evidence="2">Uncharacterized protein</fullName>
    </submittedName>
</protein>
<feature type="region of interest" description="Disordered" evidence="1">
    <location>
        <begin position="1"/>
        <end position="98"/>
    </location>
</feature>
<proteinExistence type="predicted"/>
<evidence type="ECO:0000313" key="3">
    <source>
        <dbReference type="Proteomes" id="UP000217784"/>
    </source>
</evidence>
<dbReference type="Proteomes" id="UP000217784">
    <property type="component" value="Unassembled WGS sequence"/>
</dbReference>
<dbReference type="OrthoDB" id="375195at2157"/>
<evidence type="ECO:0000256" key="1">
    <source>
        <dbReference type="SAM" id="MobiDB-lite"/>
    </source>
</evidence>
<reference evidence="2 3" key="1">
    <citation type="journal article" date="2017" name="BMC Genomics">
        <title>Genomic analysis of methanogenic archaea reveals a shift towards energy conservation.</title>
        <authorList>
            <person name="Gilmore S.P."/>
            <person name="Henske J.K."/>
            <person name="Sexton J.A."/>
            <person name="Solomon K.V."/>
            <person name="Seppala S."/>
            <person name="Yoo J.I."/>
            <person name="Huyett L.M."/>
            <person name="Pressman A."/>
            <person name="Cogan J.Z."/>
            <person name="Kivenson V."/>
            <person name="Peng X."/>
            <person name="Tan Y."/>
            <person name="Valentine D.L."/>
            <person name="O'Malley M.A."/>
        </authorList>
    </citation>
    <scope>NUCLEOTIDE SEQUENCE [LARGE SCALE GENOMIC DNA]</scope>
    <source>
        <strain evidence="2 3">M.o.H.</strain>
    </source>
</reference>
<dbReference type="EMBL" id="LMVM01000023">
    <property type="protein sequence ID" value="PAV04248.1"/>
    <property type="molecule type" value="Genomic_DNA"/>
</dbReference>
<dbReference type="AlphaFoldDB" id="A0A2A2H4C0"/>
<accession>A0A2A2H4C0</accession>
<dbReference type="RefSeq" id="WP_069583350.1">
    <property type="nucleotide sequence ID" value="NZ_LMVM01000023.1"/>
</dbReference>
<name>A0A2A2H4C0_METBR</name>
<keyword evidence="3" id="KW-1185">Reference proteome</keyword>
<gene>
    <name evidence="2" type="ORF">ASJ80_05185</name>
</gene>
<comment type="caution">
    <text evidence="2">The sequence shown here is derived from an EMBL/GenBank/DDBJ whole genome shotgun (WGS) entry which is preliminary data.</text>
</comment>
<feature type="compositionally biased region" description="Basic and acidic residues" evidence="1">
    <location>
        <begin position="1"/>
        <end position="55"/>
    </location>
</feature>